<dbReference type="InterPro" id="IPR027417">
    <property type="entry name" value="P-loop_NTPase"/>
</dbReference>
<dbReference type="GO" id="GO:0005829">
    <property type="term" value="C:cytosol"/>
    <property type="evidence" value="ECO:0007669"/>
    <property type="project" value="TreeGrafter"/>
</dbReference>
<comment type="caution">
    <text evidence="2">The sequence shown here is derived from an EMBL/GenBank/DDBJ whole genome shotgun (WGS) entry which is preliminary data.</text>
</comment>
<dbReference type="EC" id="3.1.21.5" evidence="2"/>
<reference evidence="2 3" key="1">
    <citation type="submission" date="2020-08" db="EMBL/GenBank/DDBJ databases">
        <title>Genomic Encyclopedia of Type Strains, Phase IV (KMG-IV): sequencing the most valuable type-strain genomes for metagenomic binning, comparative biology and taxonomic classification.</title>
        <authorList>
            <person name="Goeker M."/>
        </authorList>
    </citation>
    <scope>NUCLEOTIDE SEQUENCE [LARGE SCALE GENOMIC DNA]</scope>
    <source>
        <strain evidence="2 3">DSM 14878</strain>
    </source>
</reference>
<gene>
    <name evidence="2" type="ORF">GGR11_002473</name>
</gene>
<organism evidence="2 3">
    <name type="scientific">Brevundimonas mediterranea</name>
    <dbReference type="NCBI Taxonomy" id="74329"/>
    <lineage>
        <taxon>Bacteria</taxon>
        <taxon>Pseudomonadati</taxon>
        <taxon>Pseudomonadota</taxon>
        <taxon>Alphaproteobacteria</taxon>
        <taxon>Caulobacterales</taxon>
        <taxon>Caulobacteraceae</taxon>
        <taxon>Brevundimonas</taxon>
    </lineage>
</organism>
<accession>A0A7W6F0E9</accession>
<dbReference type="AlphaFoldDB" id="A0A7W6F0E9"/>
<name>A0A7W6F0E9_9CAUL</name>
<evidence type="ECO:0000259" key="1">
    <source>
        <dbReference type="PROSITE" id="PS51192"/>
    </source>
</evidence>
<dbReference type="SUPFAM" id="SSF52540">
    <property type="entry name" value="P-loop containing nucleoside triphosphate hydrolases"/>
    <property type="match status" value="1"/>
</dbReference>
<dbReference type="GO" id="GO:0015668">
    <property type="term" value="F:type III site-specific deoxyribonuclease activity"/>
    <property type="evidence" value="ECO:0007669"/>
    <property type="project" value="UniProtKB-EC"/>
</dbReference>
<dbReference type="PROSITE" id="PS51192">
    <property type="entry name" value="HELICASE_ATP_BIND_1"/>
    <property type="match status" value="1"/>
</dbReference>
<dbReference type="GO" id="GO:0003677">
    <property type="term" value="F:DNA binding"/>
    <property type="evidence" value="ECO:0007669"/>
    <property type="project" value="InterPro"/>
</dbReference>
<dbReference type="SMART" id="SM00487">
    <property type="entry name" value="DEXDc"/>
    <property type="match status" value="1"/>
</dbReference>
<dbReference type="EMBL" id="JACIDA010000002">
    <property type="protein sequence ID" value="MBB3872920.1"/>
    <property type="molecule type" value="Genomic_DNA"/>
</dbReference>
<dbReference type="PANTHER" id="PTHR47396:SF1">
    <property type="entry name" value="ATP-DEPENDENT HELICASE IRC3-RELATED"/>
    <property type="match status" value="1"/>
</dbReference>
<protein>
    <submittedName>
        <fullName evidence="2">Type III restriction enzyme</fullName>
        <ecNumber evidence="2">3.1.21.5</ecNumber>
    </submittedName>
</protein>
<dbReference type="InterPro" id="IPR050742">
    <property type="entry name" value="Helicase_Restrict-Modif_Enz"/>
</dbReference>
<dbReference type="RefSeq" id="WP_183197379.1">
    <property type="nucleotide sequence ID" value="NZ_JACIDA010000002.1"/>
</dbReference>
<dbReference type="GO" id="GO:0005524">
    <property type="term" value="F:ATP binding"/>
    <property type="evidence" value="ECO:0007669"/>
    <property type="project" value="InterPro"/>
</dbReference>
<dbReference type="Gene3D" id="3.40.50.300">
    <property type="entry name" value="P-loop containing nucleotide triphosphate hydrolases"/>
    <property type="match status" value="2"/>
</dbReference>
<dbReference type="InterPro" id="IPR014001">
    <property type="entry name" value="Helicase_ATP-bd"/>
</dbReference>
<dbReference type="Proteomes" id="UP000532936">
    <property type="component" value="Unassembled WGS sequence"/>
</dbReference>
<evidence type="ECO:0000313" key="2">
    <source>
        <dbReference type="EMBL" id="MBB3872920.1"/>
    </source>
</evidence>
<feature type="domain" description="Helicase ATP-binding" evidence="1">
    <location>
        <begin position="78"/>
        <end position="306"/>
    </location>
</feature>
<sequence length="852" mass="94279">MQLKQYQLDTLEALDRYVQALAQARVAEANQRAALEALDDATRAPLLAVLPDPPVVAWAALQQAGQTASPDPWRDLPDGHGRQTPHVCLELPTGSGKTLIAGHAVGRILSGLNGASTGFVLWLVPSDAIYQQTRAQLRDRGHPIRQALEIASGGRLKLLEKGSDFSRADVEDGLTVMLLMLQSARLPRENSEQKALKVFRESGRYASFYPEGDDLTAAQALKARVPNLETHDLLSGEPGAIVQSLGNTLKLIRPVIVLDEGHTAYSVERRRLLGQFNPRFLVELTATPGRELSNILVKIGGQRLRDAEMIKLPIELVADNQVPWQDTLQAALEQRARLERLALDHEATSGRYIRPIMLVRVEVTGREQRDKGRIHTEDAVDALIGMGVPPEWIRRQTAIDKELDDQLLSDTSPVRIIITRDALREGWDCPFAYVLTLLTKSRAKTALTQMIGRVLRQPGARRTGVPELDSAWVFCTDTTVKDAVEGVRNGLSEEGMADLRLQVRSQGLAEAETRTVGRRPQWAGSRVLVPTVTHADDKGGVRLLDFDRDILAEVDWSALLYEGGADLVLDEPGARRARRSVDYTNGQLAAGAASPTQRLAGEIDRPDLARRLLGLVPNPWVAMTFVDQAIAALRGRGLGDVEIGRGRLDIVSSIRVELGGKVEAAARAIFMTKLDAGIIAFRLTGSAVDWEMPLTFETSFRPRVDRWLTDDHGDKVGRTLFVDGVKDGELNGFETDVALYLDGKDALAWWWRLTSRGAWGLQGWRRNRIYPDFLVRFAGDGRNLMVLETKGKQLDNDDTRFKRELMDALQAAYRQPITGEVELFDEAPDSVRFTMLLQDEDWKTSLAGALAP</sequence>
<keyword evidence="2" id="KW-0378">Hydrolase</keyword>
<evidence type="ECO:0000313" key="3">
    <source>
        <dbReference type="Proteomes" id="UP000532936"/>
    </source>
</evidence>
<dbReference type="Pfam" id="PF04851">
    <property type="entry name" value="ResIII"/>
    <property type="match status" value="1"/>
</dbReference>
<dbReference type="PANTHER" id="PTHR47396">
    <property type="entry name" value="TYPE I RESTRICTION ENZYME ECOKI R PROTEIN"/>
    <property type="match status" value="1"/>
</dbReference>
<dbReference type="InterPro" id="IPR006935">
    <property type="entry name" value="Helicase/UvrB_N"/>
</dbReference>
<proteinExistence type="predicted"/>